<proteinExistence type="predicted"/>
<gene>
    <name evidence="1" type="ORF">QB910_000027</name>
</gene>
<organism evidence="1">
    <name type="scientific">Alicyclobacillus phage KKP_3916</name>
    <dbReference type="NCBI Taxonomy" id="3040651"/>
    <lineage>
        <taxon>Viruses</taxon>
        <taxon>Duplodnaviria</taxon>
        <taxon>Heunggongvirae</taxon>
        <taxon>Uroviricota</taxon>
        <taxon>Caudoviricetes</taxon>
    </lineage>
</organism>
<sequence>MVKLDLLSPNLVLILTTLLQNQNICKYLLYNTQNPLAENDIQDTTSLMLKYVFPTPFDPEIVNDDTSTLRVFFLRGDFTKEYPIGVQTKVFFDIVVNKQNWLINDGTPKIRPYEIMSEIVNMLDNQSVGTLGKLHFQNFAHMAINLNFDGIRLTADMNTLKR</sequence>
<dbReference type="EMBL" id="OQ846916">
    <property type="protein sequence ID" value="WJJ55271.1"/>
    <property type="molecule type" value="Genomic_DNA"/>
</dbReference>
<protein>
    <submittedName>
        <fullName evidence="1">Uncharacterized protein</fullName>
    </submittedName>
</protein>
<accession>A0AAT9V7I9</accession>
<evidence type="ECO:0000313" key="1">
    <source>
        <dbReference type="EMBL" id="WJJ55271.1"/>
    </source>
</evidence>
<reference evidence="1" key="1">
    <citation type="submission" date="2023-04" db="EMBL/GenBank/DDBJ databases">
        <title>Characterization and genome study of newly isolated Alicyclobacillus-specific phaga.</title>
        <authorList>
            <person name="Shymialevich D."/>
            <person name="Wojcicki M."/>
            <person name="Srednicka P."/>
            <person name="Swider O."/>
        </authorList>
    </citation>
    <scope>NUCLEOTIDE SEQUENCE</scope>
</reference>
<name>A0AAT9V7I9_9CAUD</name>